<dbReference type="PRINTS" id="PR01039">
    <property type="entry name" value="TRNASYNTHTRP"/>
</dbReference>
<evidence type="ECO:0000313" key="11">
    <source>
        <dbReference type="Proteomes" id="UP000034607"/>
    </source>
</evidence>
<dbReference type="GO" id="GO:0005524">
    <property type="term" value="F:ATP binding"/>
    <property type="evidence" value="ECO:0007669"/>
    <property type="project" value="UniProtKB-KW"/>
</dbReference>
<dbReference type="Gene3D" id="1.10.240.10">
    <property type="entry name" value="Tyrosyl-Transfer RNA Synthetase"/>
    <property type="match status" value="1"/>
</dbReference>
<keyword evidence="5" id="KW-0067">ATP-binding</keyword>
<comment type="similarity">
    <text evidence="1">Belongs to the class-I aminoacyl-tRNA synthetase family.</text>
</comment>
<feature type="domain" description="B3/B4 tRNA-binding" evidence="9">
    <location>
        <begin position="213"/>
        <end position="364"/>
    </location>
</feature>
<gene>
    <name evidence="10" type="ORF">UX78_C0005G0037</name>
</gene>
<dbReference type="PATRIC" id="fig|1618357.3.peg.333"/>
<dbReference type="InterPro" id="IPR001412">
    <property type="entry name" value="aa-tRNA-synth_I_CS"/>
</dbReference>
<dbReference type="SUPFAM" id="SSF55826">
    <property type="entry name" value="YbaK/ProRS associated domain"/>
    <property type="match status" value="1"/>
</dbReference>
<dbReference type="GO" id="GO:0002161">
    <property type="term" value="F:aminoacyl-tRNA deacylase activity"/>
    <property type="evidence" value="ECO:0007669"/>
    <property type="project" value="InterPro"/>
</dbReference>
<evidence type="ECO:0000313" key="10">
    <source>
        <dbReference type="EMBL" id="KKU56621.1"/>
    </source>
</evidence>
<sequence>MSDITDYLIGLNKLGIRHEVLEHPELKEATDVQAYFGDDLSGSCPTLIMKAGDKFIALVKRGDVRLDSAKLKKVLGATSLRMANAEEFEGSTGVPVGAARVYNPGLLTLLDKSVFEREFLNGGSGSFTVTVKYKTEDLKKIPGVIEVDATERENMKIFIAKQVKKKFLDLDVVILAVNNIRVNKDEVLTNERTAPLVAKMGNDTFFENPVFKAFNRFCESLSSRNKKDFPSVENLYRRFEKRGKFPRVNNIVDIVNLVALESFIPLGVFDLDQIKGDMMMRYSKPGEEFRSLGGDIEYLPAGLLVISDEEKILNLFPFQDSIYPNITKRTKNIVILGDVVEGIDIEDTKKAVTKAGNLVMELAGGKKGNLETSEVREDDLKVQMITKVKQGEKKRIFAGMRPTGRLHLGNYLGSAKGMLELQNNPDYETTYMVVDLHGITTPYDRSTYQQSIREVLLDYLAIGLDPDKSVLTVQSLVPEHIELAYLLSTVTTIAKMSHLPTYKEKVKQFPEHNTVALLNYPILMAADILIYKAELVPVGVDQEPHLEVAREIARRMNADYGTDFPEPQRFATKGEYVPSLLGEGKMSKSVEGSYISLTDDLQMIMGKLAKAPTDAGGPGEVPKTGPVANLFKFVELFVPNRLEYYAGMYGRGKLRYVEMKEELARAIYEEIKPIQEKRNEIERRDREENYVIRVIEEGAKRARAVAAETVAEVKKKMGLLIS</sequence>
<evidence type="ECO:0000256" key="2">
    <source>
        <dbReference type="ARBA" id="ARBA00013161"/>
    </source>
</evidence>
<dbReference type="CDD" id="cd00806">
    <property type="entry name" value="TrpRS_core"/>
    <property type="match status" value="1"/>
</dbReference>
<evidence type="ECO:0000256" key="7">
    <source>
        <dbReference type="ARBA" id="ARBA00023146"/>
    </source>
</evidence>
<dbReference type="InterPro" id="IPR002305">
    <property type="entry name" value="aa-tRNA-synth_Ic"/>
</dbReference>
<keyword evidence="6" id="KW-0648">Protein biosynthesis</keyword>
<evidence type="ECO:0000256" key="5">
    <source>
        <dbReference type="ARBA" id="ARBA00022840"/>
    </source>
</evidence>
<name>A0A0G1RHL9_9BACT</name>
<dbReference type="InterPro" id="IPR007214">
    <property type="entry name" value="YbaK/aa-tRNA-synth-assoc-dom"/>
</dbReference>
<dbReference type="AlphaFoldDB" id="A0A0G1RHL9"/>
<dbReference type="Proteomes" id="UP000034607">
    <property type="component" value="Unassembled WGS sequence"/>
</dbReference>
<dbReference type="GO" id="GO:0005829">
    <property type="term" value="C:cytosol"/>
    <property type="evidence" value="ECO:0007669"/>
    <property type="project" value="TreeGrafter"/>
</dbReference>
<dbReference type="SMART" id="SM00873">
    <property type="entry name" value="B3_4"/>
    <property type="match status" value="1"/>
</dbReference>
<dbReference type="EMBL" id="LCNM01000005">
    <property type="protein sequence ID" value="KKU56621.1"/>
    <property type="molecule type" value="Genomic_DNA"/>
</dbReference>
<dbReference type="GO" id="GO:0004830">
    <property type="term" value="F:tryptophan-tRNA ligase activity"/>
    <property type="evidence" value="ECO:0007669"/>
    <property type="project" value="UniProtKB-UniRule"/>
</dbReference>
<reference evidence="10 11" key="1">
    <citation type="journal article" date="2015" name="Nature">
        <title>rRNA introns, odd ribosomes, and small enigmatic genomes across a large radiation of phyla.</title>
        <authorList>
            <person name="Brown C.T."/>
            <person name="Hug L.A."/>
            <person name="Thomas B.C."/>
            <person name="Sharon I."/>
            <person name="Castelle C.J."/>
            <person name="Singh A."/>
            <person name="Wilkins M.J."/>
            <person name="Williams K.H."/>
            <person name="Banfield J.F."/>
        </authorList>
    </citation>
    <scope>NUCLEOTIDE SEQUENCE [LARGE SCALE GENOMIC DNA]</scope>
</reference>
<dbReference type="Gene3D" id="3.90.960.10">
    <property type="entry name" value="YbaK/aminoacyl-tRNA synthetase-associated domain"/>
    <property type="match status" value="1"/>
</dbReference>
<dbReference type="InterPro" id="IPR050203">
    <property type="entry name" value="Trp-tRNA_synthetase"/>
</dbReference>
<evidence type="ECO:0000256" key="4">
    <source>
        <dbReference type="ARBA" id="ARBA00022741"/>
    </source>
</evidence>
<evidence type="ECO:0000256" key="3">
    <source>
        <dbReference type="ARBA" id="ARBA00022598"/>
    </source>
</evidence>
<dbReference type="PROSITE" id="PS00178">
    <property type="entry name" value="AA_TRNA_LIGASE_I"/>
    <property type="match status" value="1"/>
</dbReference>
<evidence type="ECO:0000256" key="1">
    <source>
        <dbReference type="ARBA" id="ARBA00005594"/>
    </source>
</evidence>
<dbReference type="GO" id="GO:0004826">
    <property type="term" value="F:phenylalanine-tRNA ligase activity"/>
    <property type="evidence" value="ECO:0007669"/>
    <property type="project" value="InterPro"/>
</dbReference>
<comment type="caution">
    <text evidence="10">The sequence shown here is derived from an EMBL/GenBank/DDBJ whole genome shotgun (WGS) entry which is preliminary data.</text>
</comment>
<dbReference type="InterPro" id="IPR005146">
    <property type="entry name" value="B3/B4_tRNA-bd"/>
</dbReference>
<accession>A0A0G1RHL9</accession>
<dbReference type="InterPro" id="IPR020825">
    <property type="entry name" value="Phe-tRNA_synthase-like_B3/B4"/>
</dbReference>
<dbReference type="InterPro" id="IPR036754">
    <property type="entry name" value="YbaK/aa-tRNA-synt-asso_dom_sf"/>
</dbReference>
<keyword evidence="3" id="KW-0436">Ligase</keyword>
<dbReference type="GO" id="GO:0003723">
    <property type="term" value="F:RNA binding"/>
    <property type="evidence" value="ECO:0007669"/>
    <property type="project" value="InterPro"/>
</dbReference>
<dbReference type="InterPro" id="IPR014729">
    <property type="entry name" value="Rossmann-like_a/b/a_fold"/>
</dbReference>
<dbReference type="GO" id="GO:0006436">
    <property type="term" value="P:tryptophanyl-tRNA aminoacylation"/>
    <property type="evidence" value="ECO:0007669"/>
    <property type="project" value="UniProtKB-UniRule"/>
</dbReference>
<protein>
    <recommendedName>
        <fullName evidence="2 8">Tryptophan--tRNA ligase</fullName>
        <ecNumber evidence="2 8">6.1.1.2</ecNumber>
    </recommendedName>
</protein>
<dbReference type="Gene3D" id="3.50.40.10">
    <property type="entry name" value="Phenylalanyl-trna Synthetase, Chain B, domain 3"/>
    <property type="match status" value="1"/>
</dbReference>
<organism evidence="10 11">
    <name type="scientific">Candidatus Amesbacteria bacterium GW2011_GWA2_47_11</name>
    <dbReference type="NCBI Taxonomy" id="1618357"/>
    <lineage>
        <taxon>Bacteria</taxon>
        <taxon>Candidatus Amesiibacteriota</taxon>
    </lineage>
</organism>
<dbReference type="Pfam" id="PF04073">
    <property type="entry name" value="tRNA_edit"/>
    <property type="match status" value="1"/>
</dbReference>
<dbReference type="Pfam" id="PF03483">
    <property type="entry name" value="B3_4"/>
    <property type="match status" value="1"/>
</dbReference>
<evidence type="ECO:0000259" key="9">
    <source>
        <dbReference type="SMART" id="SM00873"/>
    </source>
</evidence>
<dbReference type="CDD" id="cd04332">
    <property type="entry name" value="YbaK_like"/>
    <property type="match status" value="1"/>
</dbReference>
<keyword evidence="7 10" id="KW-0030">Aminoacyl-tRNA synthetase</keyword>
<dbReference type="EC" id="6.1.1.2" evidence="2 8"/>
<dbReference type="InterPro" id="IPR002306">
    <property type="entry name" value="Trp-tRNA-ligase"/>
</dbReference>
<dbReference type="SUPFAM" id="SSF56037">
    <property type="entry name" value="PheT/TilS domain"/>
    <property type="match status" value="1"/>
</dbReference>
<dbReference type="SUPFAM" id="SSF52374">
    <property type="entry name" value="Nucleotidylyl transferase"/>
    <property type="match status" value="1"/>
</dbReference>
<evidence type="ECO:0000256" key="8">
    <source>
        <dbReference type="NCBIfam" id="TIGR00233"/>
    </source>
</evidence>
<dbReference type="NCBIfam" id="TIGR00233">
    <property type="entry name" value="trpS"/>
    <property type="match status" value="1"/>
</dbReference>
<dbReference type="Pfam" id="PF00579">
    <property type="entry name" value="tRNA-synt_1b"/>
    <property type="match status" value="1"/>
</dbReference>
<dbReference type="PANTHER" id="PTHR43766:SF1">
    <property type="entry name" value="TRYPTOPHAN--TRNA LIGASE, MITOCHONDRIAL"/>
    <property type="match status" value="1"/>
</dbReference>
<proteinExistence type="inferred from homology"/>
<evidence type="ECO:0000256" key="6">
    <source>
        <dbReference type="ARBA" id="ARBA00022917"/>
    </source>
</evidence>
<dbReference type="Gene3D" id="3.40.50.620">
    <property type="entry name" value="HUPs"/>
    <property type="match status" value="1"/>
</dbReference>
<keyword evidence="4" id="KW-0547">Nucleotide-binding</keyword>
<dbReference type="PANTHER" id="PTHR43766">
    <property type="entry name" value="TRYPTOPHAN--TRNA LIGASE, MITOCHONDRIAL"/>
    <property type="match status" value="1"/>
</dbReference>